<organism evidence="4 5">
    <name type="scientific">Podospora aff. communis PSN243</name>
    <dbReference type="NCBI Taxonomy" id="3040156"/>
    <lineage>
        <taxon>Eukaryota</taxon>
        <taxon>Fungi</taxon>
        <taxon>Dikarya</taxon>
        <taxon>Ascomycota</taxon>
        <taxon>Pezizomycotina</taxon>
        <taxon>Sordariomycetes</taxon>
        <taxon>Sordariomycetidae</taxon>
        <taxon>Sordariales</taxon>
        <taxon>Podosporaceae</taxon>
        <taxon>Podospora</taxon>
    </lineage>
</organism>
<reference evidence="4" key="1">
    <citation type="journal article" date="2023" name="Mol. Phylogenet. Evol.">
        <title>Genome-scale phylogeny and comparative genomics of the fungal order Sordariales.</title>
        <authorList>
            <person name="Hensen N."/>
            <person name="Bonometti L."/>
            <person name="Westerberg I."/>
            <person name="Brannstrom I.O."/>
            <person name="Guillou S."/>
            <person name="Cros-Aarteil S."/>
            <person name="Calhoun S."/>
            <person name="Haridas S."/>
            <person name="Kuo A."/>
            <person name="Mondo S."/>
            <person name="Pangilinan J."/>
            <person name="Riley R."/>
            <person name="LaButti K."/>
            <person name="Andreopoulos B."/>
            <person name="Lipzen A."/>
            <person name="Chen C."/>
            <person name="Yan M."/>
            <person name="Daum C."/>
            <person name="Ng V."/>
            <person name="Clum A."/>
            <person name="Steindorff A."/>
            <person name="Ohm R.A."/>
            <person name="Martin F."/>
            <person name="Silar P."/>
            <person name="Natvig D.O."/>
            <person name="Lalanne C."/>
            <person name="Gautier V."/>
            <person name="Ament-Velasquez S.L."/>
            <person name="Kruys A."/>
            <person name="Hutchinson M.I."/>
            <person name="Powell A.J."/>
            <person name="Barry K."/>
            <person name="Miller A.N."/>
            <person name="Grigoriev I.V."/>
            <person name="Debuchy R."/>
            <person name="Gladieux P."/>
            <person name="Hiltunen Thoren M."/>
            <person name="Johannesson H."/>
        </authorList>
    </citation>
    <scope>NUCLEOTIDE SEQUENCE</scope>
    <source>
        <strain evidence="4">PSN243</strain>
    </source>
</reference>
<feature type="compositionally biased region" description="Gly residues" evidence="1">
    <location>
        <begin position="149"/>
        <end position="158"/>
    </location>
</feature>
<keyword evidence="5" id="KW-1185">Reference proteome</keyword>
<gene>
    <name evidence="4" type="ORF">QBC34DRAFT_132979</name>
</gene>
<feature type="chain" id="PRO_5043395675" description="Extracellular membrane protein CFEM domain-containing protein" evidence="3">
    <location>
        <begin position="27"/>
        <end position="222"/>
    </location>
</feature>
<reference evidence="4" key="2">
    <citation type="submission" date="2023-05" db="EMBL/GenBank/DDBJ databases">
        <authorList>
            <consortium name="Lawrence Berkeley National Laboratory"/>
            <person name="Steindorff A."/>
            <person name="Hensen N."/>
            <person name="Bonometti L."/>
            <person name="Westerberg I."/>
            <person name="Brannstrom I.O."/>
            <person name="Guillou S."/>
            <person name="Cros-Aarteil S."/>
            <person name="Calhoun S."/>
            <person name="Haridas S."/>
            <person name="Kuo A."/>
            <person name="Mondo S."/>
            <person name="Pangilinan J."/>
            <person name="Riley R."/>
            <person name="Labutti K."/>
            <person name="Andreopoulos B."/>
            <person name="Lipzen A."/>
            <person name="Chen C."/>
            <person name="Yanf M."/>
            <person name="Daum C."/>
            <person name="Ng V."/>
            <person name="Clum A."/>
            <person name="Ohm R."/>
            <person name="Martin F."/>
            <person name="Silar P."/>
            <person name="Natvig D."/>
            <person name="Lalanne C."/>
            <person name="Gautier V."/>
            <person name="Ament-Velasquez S.L."/>
            <person name="Kruys A."/>
            <person name="Hutchinson M.I."/>
            <person name="Powell A.J."/>
            <person name="Barry K."/>
            <person name="Miller A.N."/>
            <person name="Grigoriev I.V."/>
            <person name="Debuchy R."/>
            <person name="Gladieux P."/>
            <person name="Thoren M.H."/>
            <person name="Johannesson H."/>
        </authorList>
    </citation>
    <scope>NUCLEOTIDE SEQUENCE</scope>
    <source>
        <strain evidence="4">PSN243</strain>
    </source>
</reference>
<dbReference type="Proteomes" id="UP001321760">
    <property type="component" value="Unassembled WGS sequence"/>
</dbReference>
<dbReference type="AlphaFoldDB" id="A0AAV9GFK1"/>
<proteinExistence type="predicted"/>
<evidence type="ECO:0000313" key="4">
    <source>
        <dbReference type="EMBL" id="KAK4447206.1"/>
    </source>
</evidence>
<evidence type="ECO:0008006" key="6">
    <source>
        <dbReference type="Google" id="ProtNLM"/>
    </source>
</evidence>
<keyword evidence="2" id="KW-0812">Transmembrane</keyword>
<sequence length="222" mass="22963">MAATRKLLPLRLIIKLLAAISTTATATTATPTETPMQNFPAYTTAGSIKPCATECAITPSASFKAQHSCDPVNPVSCICANGTASVELHDAMSRHCYDKCDGIIGPGLATKILQEYCGQGWEGKRPVTTGPLAEGTSTGTAGAEPTIGSGTGSAGGDTSGADSSGGLTREETIAIGTVVPIVGLIVAVVTLWVTWRYMRRRRDREGLDSGETELTDRGESGS</sequence>
<feature type="region of interest" description="Disordered" evidence="1">
    <location>
        <begin position="124"/>
        <end position="166"/>
    </location>
</feature>
<feature type="signal peptide" evidence="3">
    <location>
        <begin position="1"/>
        <end position="26"/>
    </location>
</feature>
<keyword evidence="3" id="KW-0732">Signal</keyword>
<keyword evidence="2" id="KW-1133">Transmembrane helix</keyword>
<name>A0AAV9GFK1_9PEZI</name>
<evidence type="ECO:0000313" key="5">
    <source>
        <dbReference type="Proteomes" id="UP001321760"/>
    </source>
</evidence>
<evidence type="ECO:0000256" key="2">
    <source>
        <dbReference type="SAM" id="Phobius"/>
    </source>
</evidence>
<feature type="transmembrane region" description="Helical" evidence="2">
    <location>
        <begin position="173"/>
        <end position="195"/>
    </location>
</feature>
<accession>A0AAV9GFK1</accession>
<comment type="caution">
    <text evidence="4">The sequence shown here is derived from an EMBL/GenBank/DDBJ whole genome shotgun (WGS) entry which is preliminary data.</text>
</comment>
<dbReference type="EMBL" id="MU865951">
    <property type="protein sequence ID" value="KAK4447206.1"/>
    <property type="molecule type" value="Genomic_DNA"/>
</dbReference>
<evidence type="ECO:0000256" key="3">
    <source>
        <dbReference type="SAM" id="SignalP"/>
    </source>
</evidence>
<keyword evidence="2" id="KW-0472">Membrane</keyword>
<protein>
    <recommendedName>
        <fullName evidence="6">Extracellular membrane protein CFEM domain-containing protein</fullName>
    </recommendedName>
</protein>
<evidence type="ECO:0000256" key="1">
    <source>
        <dbReference type="SAM" id="MobiDB-lite"/>
    </source>
</evidence>